<feature type="transmembrane region" description="Helical" evidence="1">
    <location>
        <begin position="49"/>
        <end position="66"/>
    </location>
</feature>
<comment type="caution">
    <text evidence="2">The sequence shown here is derived from an EMBL/GenBank/DDBJ whole genome shotgun (WGS) entry which is preliminary data.</text>
</comment>
<evidence type="ECO:0000313" key="3">
    <source>
        <dbReference type="Proteomes" id="UP000823635"/>
    </source>
</evidence>
<dbReference type="AlphaFoldDB" id="A0A9D9DKG6"/>
<organism evidence="2 3">
    <name type="scientific">Candidatus Egerieousia excrementavium</name>
    <dbReference type="NCBI Taxonomy" id="2840778"/>
    <lineage>
        <taxon>Bacteria</taxon>
        <taxon>Pseudomonadati</taxon>
        <taxon>Bacteroidota</taxon>
        <taxon>Bacteroidia</taxon>
        <taxon>Bacteroidales</taxon>
        <taxon>Candidatus Egerieousia</taxon>
    </lineage>
</organism>
<feature type="transmembrane region" description="Helical" evidence="1">
    <location>
        <begin position="137"/>
        <end position="160"/>
    </location>
</feature>
<accession>A0A9D9DKG6</accession>
<dbReference type="EMBL" id="JADINB010000015">
    <property type="protein sequence ID" value="MBO8428428.1"/>
    <property type="molecule type" value="Genomic_DNA"/>
</dbReference>
<name>A0A9D9DKG6_9BACT</name>
<evidence type="ECO:0008006" key="4">
    <source>
        <dbReference type="Google" id="ProtNLM"/>
    </source>
</evidence>
<evidence type="ECO:0000313" key="2">
    <source>
        <dbReference type="EMBL" id="MBO8428428.1"/>
    </source>
</evidence>
<dbReference type="Proteomes" id="UP000823635">
    <property type="component" value="Unassembled WGS sequence"/>
</dbReference>
<protein>
    <recommendedName>
        <fullName evidence="4">Rod shape-determining protein MreD</fullName>
    </recommendedName>
</protein>
<feature type="transmembrane region" description="Helical" evidence="1">
    <location>
        <begin position="113"/>
        <end position="131"/>
    </location>
</feature>
<keyword evidence="1" id="KW-1133">Transmembrane helix</keyword>
<evidence type="ECO:0000256" key="1">
    <source>
        <dbReference type="SAM" id="Phobius"/>
    </source>
</evidence>
<keyword evidence="1" id="KW-0812">Transmembrane</keyword>
<reference evidence="2" key="2">
    <citation type="journal article" date="2021" name="PeerJ">
        <title>Extensive microbial diversity within the chicken gut microbiome revealed by metagenomics and culture.</title>
        <authorList>
            <person name="Gilroy R."/>
            <person name="Ravi A."/>
            <person name="Getino M."/>
            <person name="Pursley I."/>
            <person name="Horton D.L."/>
            <person name="Alikhan N.F."/>
            <person name="Baker D."/>
            <person name="Gharbi K."/>
            <person name="Hall N."/>
            <person name="Watson M."/>
            <person name="Adriaenssens E.M."/>
            <person name="Foster-Nyarko E."/>
            <person name="Jarju S."/>
            <person name="Secka A."/>
            <person name="Antonio M."/>
            <person name="Oren A."/>
            <person name="Chaudhuri R.R."/>
            <person name="La Ragione R."/>
            <person name="Hildebrand F."/>
            <person name="Pallen M.J."/>
        </authorList>
    </citation>
    <scope>NUCLEOTIDE SEQUENCE</scope>
    <source>
        <strain evidence="2">15467</strain>
    </source>
</reference>
<reference evidence="2" key="1">
    <citation type="submission" date="2020-10" db="EMBL/GenBank/DDBJ databases">
        <authorList>
            <person name="Gilroy R."/>
        </authorList>
    </citation>
    <scope>NUCLEOTIDE SEQUENCE</scope>
    <source>
        <strain evidence="2">15467</strain>
    </source>
</reference>
<proteinExistence type="predicted"/>
<feature type="transmembrane region" description="Helical" evidence="1">
    <location>
        <begin position="6"/>
        <end position="37"/>
    </location>
</feature>
<keyword evidence="1" id="KW-0472">Membrane</keyword>
<gene>
    <name evidence="2" type="ORF">IAC68_00640</name>
</gene>
<sequence>MNGTRFLLLTVVVLLIQLFVAEFINVHHMLYIAVTLLPVMILPYRYNRSVAMLIALAIGLLTDLSYDGVPGLNAAALVAAAFFRDPLLNVTVSKSARETLSVPSPHTLGRGRFTLFTLLLYSLFFIFYIALDNVLYFSFFYTFGRFILNVLANTAVMMILESTLLRGPFGGR</sequence>